<dbReference type="RefSeq" id="WP_235746569.1">
    <property type="nucleotide sequence ID" value="NZ_JBIAQY010000003.1"/>
</dbReference>
<dbReference type="Proteomes" id="UP001601992">
    <property type="component" value="Unassembled WGS sequence"/>
</dbReference>
<evidence type="ECO:0000313" key="1">
    <source>
        <dbReference type="EMBL" id="MFF3567984.1"/>
    </source>
</evidence>
<sequence>MTALAEFEPRSTFFATFAMPRLEGWLTTPPTVPAIAPAPAACNELFQLTFSPSAA</sequence>
<protein>
    <submittedName>
        <fullName evidence="1">Uncharacterized protein</fullName>
    </submittedName>
</protein>
<proteinExistence type="predicted"/>
<dbReference type="EMBL" id="JBIAQY010000003">
    <property type="protein sequence ID" value="MFF3567984.1"/>
    <property type="molecule type" value="Genomic_DNA"/>
</dbReference>
<gene>
    <name evidence="1" type="ORF">ACFYXQ_09430</name>
</gene>
<name>A0ABW6RVF9_9NOCA</name>
<reference evidence="1 2" key="1">
    <citation type="submission" date="2024-10" db="EMBL/GenBank/DDBJ databases">
        <title>The Natural Products Discovery Center: Release of the First 8490 Sequenced Strains for Exploring Actinobacteria Biosynthetic Diversity.</title>
        <authorList>
            <person name="Kalkreuter E."/>
            <person name="Kautsar S.A."/>
            <person name="Yang D."/>
            <person name="Bader C.D."/>
            <person name="Teijaro C.N."/>
            <person name="Fluegel L."/>
            <person name="Davis C.M."/>
            <person name="Simpson J.R."/>
            <person name="Lauterbach L."/>
            <person name="Steele A.D."/>
            <person name="Gui C."/>
            <person name="Meng S."/>
            <person name="Li G."/>
            <person name="Viehrig K."/>
            <person name="Ye F."/>
            <person name="Su P."/>
            <person name="Kiefer A.F."/>
            <person name="Nichols A."/>
            <person name="Cepeda A.J."/>
            <person name="Yan W."/>
            <person name="Fan B."/>
            <person name="Jiang Y."/>
            <person name="Adhikari A."/>
            <person name="Zheng C.-J."/>
            <person name="Schuster L."/>
            <person name="Cowan T.M."/>
            <person name="Smanski M.J."/>
            <person name="Chevrette M.G."/>
            <person name="De Carvalho L.P.S."/>
            <person name="Shen B."/>
        </authorList>
    </citation>
    <scope>NUCLEOTIDE SEQUENCE [LARGE SCALE GENOMIC DNA]</scope>
    <source>
        <strain evidence="1 2">NPDC002593</strain>
    </source>
</reference>
<keyword evidence="2" id="KW-1185">Reference proteome</keyword>
<accession>A0ABW6RVF9</accession>
<comment type="caution">
    <text evidence="1">The sequence shown here is derived from an EMBL/GenBank/DDBJ whole genome shotgun (WGS) entry which is preliminary data.</text>
</comment>
<organism evidence="1 2">
    <name type="scientific">Nocardia jiangxiensis</name>
    <dbReference type="NCBI Taxonomy" id="282685"/>
    <lineage>
        <taxon>Bacteria</taxon>
        <taxon>Bacillati</taxon>
        <taxon>Actinomycetota</taxon>
        <taxon>Actinomycetes</taxon>
        <taxon>Mycobacteriales</taxon>
        <taxon>Nocardiaceae</taxon>
        <taxon>Nocardia</taxon>
    </lineage>
</organism>
<evidence type="ECO:0000313" key="2">
    <source>
        <dbReference type="Proteomes" id="UP001601992"/>
    </source>
</evidence>